<keyword evidence="4" id="KW-1003">Cell membrane</keyword>
<dbReference type="InterPro" id="IPR005467">
    <property type="entry name" value="His_kinase_dom"/>
</dbReference>
<dbReference type="Pfam" id="PF00672">
    <property type="entry name" value="HAMP"/>
    <property type="match status" value="1"/>
</dbReference>
<keyword evidence="13" id="KW-0902">Two-component regulatory system</keyword>
<evidence type="ECO:0000259" key="16">
    <source>
        <dbReference type="PROSITE" id="PS50885"/>
    </source>
</evidence>
<dbReference type="GO" id="GO:0005886">
    <property type="term" value="C:plasma membrane"/>
    <property type="evidence" value="ECO:0007669"/>
    <property type="project" value="UniProtKB-SubCell"/>
</dbReference>
<dbReference type="Proteomes" id="UP000278792">
    <property type="component" value="Unassembled WGS sequence"/>
</dbReference>
<evidence type="ECO:0000256" key="2">
    <source>
        <dbReference type="ARBA" id="ARBA00004429"/>
    </source>
</evidence>
<dbReference type="AlphaFoldDB" id="A0A3N3DTS2"/>
<evidence type="ECO:0000256" key="7">
    <source>
        <dbReference type="ARBA" id="ARBA00022679"/>
    </source>
</evidence>
<evidence type="ECO:0000313" key="17">
    <source>
        <dbReference type="EMBL" id="ROV57887.1"/>
    </source>
</evidence>
<evidence type="ECO:0000313" key="18">
    <source>
        <dbReference type="Proteomes" id="UP000278792"/>
    </source>
</evidence>
<evidence type="ECO:0000256" key="12">
    <source>
        <dbReference type="ARBA" id="ARBA00022989"/>
    </source>
</evidence>
<dbReference type="Gene3D" id="6.10.340.10">
    <property type="match status" value="1"/>
</dbReference>
<evidence type="ECO:0000256" key="13">
    <source>
        <dbReference type="ARBA" id="ARBA00023012"/>
    </source>
</evidence>
<keyword evidence="12" id="KW-1133">Transmembrane helix</keyword>
<dbReference type="PANTHER" id="PTHR44936:SF5">
    <property type="entry name" value="SENSOR HISTIDINE KINASE ENVZ"/>
    <property type="match status" value="1"/>
</dbReference>
<accession>A0A3N3DTS2</accession>
<dbReference type="InterPro" id="IPR003660">
    <property type="entry name" value="HAMP_dom"/>
</dbReference>
<feature type="domain" description="Histidine kinase" evidence="15">
    <location>
        <begin position="297"/>
        <end position="492"/>
    </location>
</feature>
<keyword evidence="14" id="KW-0472">Membrane</keyword>
<dbReference type="CDD" id="cd00082">
    <property type="entry name" value="HisKA"/>
    <property type="match status" value="1"/>
</dbReference>
<keyword evidence="9" id="KW-0547">Nucleotide-binding</keyword>
<dbReference type="SMART" id="SM00387">
    <property type="entry name" value="HATPase_c"/>
    <property type="match status" value="1"/>
</dbReference>
<keyword evidence="6" id="KW-0597">Phosphoprotein</keyword>
<dbReference type="InterPro" id="IPR004358">
    <property type="entry name" value="Sig_transdc_His_kin-like_C"/>
</dbReference>
<proteinExistence type="predicted"/>
<keyword evidence="11" id="KW-0067">ATP-binding</keyword>
<keyword evidence="7" id="KW-0808">Transferase</keyword>
<evidence type="ECO:0000256" key="8">
    <source>
        <dbReference type="ARBA" id="ARBA00022692"/>
    </source>
</evidence>
<feature type="domain" description="HAMP" evidence="16">
    <location>
        <begin position="237"/>
        <end position="289"/>
    </location>
</feature>
<dbReference type="Pfam" id="PF00512">
    <property type="entry name" value="HisKA"/>
    <property type="match status" value="1"/>
</dbReference>
<dbReference type="InterPro" id="IPR036097">
    <property type="entry name" value="HisK_dim/P_sf"/>
</dbReference>
<dbReference type="PROSITE" id="PS50885">
    <property type="entry name" value="HAMP"/>
    <property type="match status" value="1"/>
</dbReference>
<comment type="caution">
    <text evidence="17">The sequence shown here is derived from an EMBL/GenBank/DDBJ whole genome shotgun (WGS) entry which is preliminary data.</text>
</comment>
<organism evidence="17 18">
    <name type="scientific">Vibrio ponticus</name>
    <dbReference type="NCBI Taxonomy" id="265668"/>
    <lineage>
        <taxon>Bacteria</taxon>
        <taxon>Pseudomonadati</taxon>
        <taxon>Pseudomonadota</taxon>
        <taxon>Gammaproteobacteria</taxon>
        <taxon>Vibrionales</taxon>
        <taxon>Vibrionaceae</taxon>
        <taxon>Vibrio</taxon>
    </lineage>
</organism>
<dbReference type="SUPFAM" id="SSF55874">
    <property type="entry name" value="ATPase domain of HSP90 chaperone/DNA topoisomerase II/histidine kinase"/>
    <property type="match status" value="1"/>
</dbReference>
<evidence type="ECO:0000256" key="6">
    <source>
        <dbReference type="ARBA" id="ARBA00022553"/>
    </source>
</evidence>
<evidence type="ECO:0000256" key="9">
    <source>
        <dbReference type="ARBA" id="ARBA00022741"/>
    </source>
</evidence>
<dbReference type="InterPro" id="IPR036890">
    <property type="entry name" value="HATPase_C_sf"/>
</dbReference>
<evidence type="ECO:0000256" key="14">
    <source>
        <dbReference type="ARBA" id="ARBA00023136"/>
    </source>
</evidence>
<evidence type="ECO:0000256" key="11">
    <source>
        <dbReference type="ARBA" id="ARBA00022840"/>
    </source>
</evidence>
<keyword evidence="5" id="KW-0997">Cell inner membrane</keyword>
<evidence type="ECO:0000256" key="3">
    <source>
        <dbReference type="ARBA" id="ARBA00012438"/>
    </source>
</evidence>
<reference evidence="17 18" key="1">
    <citation type="submission" date="2018-11" db="EMBL/GenBank/DDBJ databases">
        <title>Vibrio ponticus strain CAIM 1751 pathogenic for the snapper Lutjanus guttatus.</title>
        <authorList>
            <person name="Soto-Rodriguez S."/>
            <person name="Lozano-Olvera R."/>
            <person name="Gomez-Gil B."/>
        </authorList>
    </citation>
    <scope>NUCLEOTIDE SEQUENCE [LARGE SCALE GENOMIC DNA]</scope>
    <source>
        <strain evidence="17 18">CAIM 1751</strain>
    </source>
</reference>
<dbReference type="GO" id="GO:0005524">
    <property type="term" value="F:ATP binding"/>
    <property type="evidence" value="ECO:0007669"/>
    <property type="project" value="UniProtKB-KW"/>
</dbReference>
<evidence type="ECO:0000256" key="10">
    <source>
        <dbReference type="ARBA" id="ARBA00022777"/>
    </source>
</evidence>
<dbReference type="EC" id="2.7.13.3" evidence="3"/>
<keyword evidence="8" id="KW-0812">Transmembrane</keyword>
<protein>
    <recommendedName>
        <fullName evidence="3">histidine kinase</fullName>
        <ecNumber evidence="3">2.7.13.3</ecNumber>
    </recommendedName>
</protein>
<dbReference type="InterPro" id="IPR050980">
    <property type="entry name" value="2C_sensor_his_kinase"/>
</dbReference>
<dbReference type="CDD" id="cd00075">
    <property type="entry name" value="HATPase"/>
    <property type="match status" value="1"/>
</dbReference>
<comment type="subcellular location">
    <subcellularLocation>
        <location evidence="2">Cell inner membrane</location>
        <topology evidence="2">Multi-pass membrane protein</topology>
    </subcellularLocation>
</comment>
<dbReference type="PROSITE" id="PS50109">
    <property type="entry name" value="HIS_KIN"/>
    <property type="match status" value="1"/>
</dbReference>
<evidence type="ECO:0000259" key="15">
    <source>
        <dbReference type="PROSITE" id="PS50109"/>
    </source>
</evidence>
<evidence type="ECO:0000256" key="5">
    <source>
        <dbReference type="ARBA" id="ARBA00022519"/>
    </source>
</evidence>
<name>A0A3N3DTS2_9VIBR</name>
<dbReference type="EMBL" id="RKIK01000107">
    <property type="protein sequence ID" value="ROV57887.1"/>
    <property type="molecule type" value="Genomic_DNA"/>
</dbReference>
<comment type="catalytic activity">
    <reaction evidence="1">
        <text>ATP + protein L-histidine = ADP + protein N-phospho-L-histidine.</text>
        <dbReference type="EC" id="2.7.13.3"/>
    </reaction>
</comment>
<dbReference type="PANTHER" id="PTHR44936">
    <property type="entry name" value="SENSOR PROTEIN CREC"/>
    <property type="match status" value="1"/>
</dbReference>
<dbReference type="Pfam" id="PF02518">
    <property type="entry name" value="HATPase_c"/>
    <property type="match status" value="1"/>
</dbReference>
<dbReference type="SMART" id="SM00304">
    <property type="entry name" value="HAMP"/>
    <property type="match status" value="1"/>
</dbReference>
<dbReference type="PRINTS" id="PR00344">
    <property type="entry name" value="BCTRLSENSOR"/>
</dbReference>
<dbReference type="CDD" id="cd06225">
    <property type="entry name" value="HAMP"/>
    <property type="match status" value="1"/>
</dbReference>
<dbReference type="InterPro" id="IPR003594">
    <property type="entry name" value="HATPase_dom"/>
</dbReference>
<sequence>MVIFSLFLLITNTNERESVMRINSLVSRTLALTLFAALVAQLIATTIWYTESKKREIEGITSTSESMANMFASTVTFFESLPVSYRHIVLNQIRNMGGTRFFVSFNNQKLTVDSIKDNALKRASVGAIEGVLQQKLPRVNSIDVDFSLRQNLRLLKNDLYLVDLPKSWVQHTLTLSPIDPPVLVVQIELAADQWLYIAAILPAPYMNLDDSIFSQEQWWFLAISTSLLLGLTFLLMRQQIKPLKRLAKAANEMSLNVEQPAIKEEGASELITATRAFNRMQRRIQRYIADREQLFSSISHDLKTPITRLRLRSELLEDDNKRDKFNKDLDELEILVKGALQCVKDTDLHENNVEIDIAALLHSIADPFNQTQLQITIDALPALRVMAKPLAIKRVLSNLLDNAVKYGNQAHVVAKPLDKGVLVTILDEGPGIPLHSLEAVFEPYCRLKPDLEGHGLGLGICRNIVHGHGGDLILRNRSQGGLQVELYMPSGLEG</sequence>
<keyword evidence="10" id="KW-0418">Kinase</keyword>
<evidence type="ECO:0000256" key="1">
    <source>
        <dbReference type="ARBA" id="ARBA00000085"/>
    </source>
</evidence>
<dbReference type="SMART" id="SM00388">
    <property type="entry name" value="HisKA"/>
    <property type="match status" value="1"/>
</dbReference>
<evidence type="ECO:0000256" key="4">
    <source>
        <dbReference type="ARBA" id="ARBA00022475"/>
    </source>
</evidence>
<dbReference type="SUPFAM" id="SSF47384">
    <property type="entry name" value="Homodimeric domain of signal transducing histidine kinase"/>
    <property type="match status" value="1"/>
</dbReference>
<dbReference type="Gene3D" id="3.30.565.10">
    <property type="entry name" value="Histidine kinase-like ATPase, C-terminal domain"/>
    <property type="match status" value="1"/>
</dbReference>
<dbReference type="Gene3D" id="1.10.287.130">
    <property type="match status" value="1"/>
</dbReference>
<dbReference type="InterPro" id="IPR003661">
    <property type="entry name" value="HisK_dim/P_dom"/>
</dbReference>
<gene>
    <name evidence="17" type="ORF">EGH82_20950</name>
</gene>
<dbReference type="GO" id="GO:0000155">
    <property type="term" value="F:phosphorelay sensor kinase activity"/>
    <property type="evidence" value="ECO:0007669"/>
    <property type="project" value="InterPro"/>
</dbReference>